<name>A0A7R8CK55_LEPSM</name>
<dbReference type="OrthoDB" id="6759522at2759"/>
<evidence type="ECO:0000313" key="2">
    <source>
        <dbReference type="EMBL" id="CAF2817628.1"/>
    </source>
</evidence>
<protein>
    <submittedName>
        <fullName evidence="2">(salmon louse) hypothetical protein</fullName>
    </submittedName>
</protein>
<feature type="domain" description="Transposable element P transposase-like RNase H" evidence="1">
    <location>
        <begin position="122"/>
        <end position="187"/>
    </location>
</feature>
<gene>
    <name evidence="2" type="ORF">LSAA_3655</name>
</gene>
<evidence type="ECO:0000313" key="3">
    <source>
        <dbReference type="Proteomes" id="UP000675881"/>
    </source>
</evidence>
<keyword evidence="3" id="KW-1185">Reference proteome</keyword>
<dbReference type="EMBL" id="HG994591">
    <property type="protein sequence ID" value="CAF2817628.1"/>
    <property type="molecule type" value="Genomic_DNA"/>
</dbReference>
<dbReference type="AlphaFoldDB" id="A0A7R8CK55"/>
<dbReference type="Pfam" id="PF21787">
    <property type="entry name" value="TNP-like_RNaseH_N"/>
    <property type="match status" value="1"/>
</dbReference>
<sequence length="192" mass="22406">MDTTNEKGQLEAFHSFHSQWCSKHYERSQFQRLVHTKPIRNLCFGAFPTLFSHVKPILQRKTWNFRKSDEERENQINLLSQTSKEKAWSDKTIKTSLQWRLACGTSGYHMLISHGYPLPIHETLHQLQMKTQTMEDSNKYCCIVMDEMSIKSALEYDVGDQLIRGFDTRKPSSDDLATHTLVFALEGSFHFC</sequence>
<dbReference type="InterPro" id="IPR048365">
    <property type="entry name" value="TNP-like_RNaseH_N"/>
</dbReference>
<reference evidence="2" key="1">
    <citation type="submission" date="2021-02" db="EMBL/GenBank/DDBJ databases">
        <authorList>
            <person name="Bekaert M."/>
        </authorList>
    </citation>
    <scope>NUCLEOTIDE SEQUENCE</scope>
    <source>
        <strain evidence="2">IoA-00</strain>
    </source>
</reference>
<proteinExistence type="predicted"/>
<organism evidence="2 3">
    <name type="scientific">Lepeophtheirus salmonis</name>
    <name type="common">Salmon louse</name>
    <name type="synonym">Caligus salmonis</name>
    <dbReference type="NCBI Taxonomy" id="72036"/>
    <lineage>
        <taxon>Eukaryota</taxon>
        <taxon>Metazoa</taxon>
        <taxon>Ecdysozoa</taxon>
        <taxon>Arthropoda</taxon>
        <taxon>Crustacea</taxon>
        <taxon>Multicrustacea</taxon>
        <taxon>Hexanauplia</taxon>
        <taxon>Copepoda</taxon>
        <taxon>Siphonostomatoida</taxon>
        <taxon>Caligidae</taxon>
        <taxon>Lepeophtheirus</taxon>
    </lineage>
</organism>
<accession>A0A7R8CK55</accession>
<dbReference type="Proteomes" id="UP000675881">
    <property type="component" value="Chromosome 12"/>
</dbReference>
<evidence type="ECO:0000259" key="1">
    <source>
        <dbReference type="Pfam" id="PF21787"/>
    </source>
</evidence>